<dbReference type="InterPro" id="IPR021109">
    <property type="entry name" value="Peptidase_aspartic_dom_sf"/>
</dbReference>
<dbReference type="GO" id="GO:0004523">
    <property type="term" value="F:RNA-DNA hybrid ribonuclease activity"/>
    <property type="evidence" value="ECO:0007669"/>
    <property type="project" value="UniProtKB-EC"/>
</dbReference>
<name>A0A8C1T037_CYPCA</name>
<dbReference type="GO" id="GO:0008270">
    <property type="term" value="F:zinc ion binding"/>
    <property type="evidence" value="ECO:0007669"/>
    <property type="project" value="UniProtKB-KW"/>
</dbReference>
<evidence type="ECO:0000313" key="12">
    <source>
        <dbReference type="Ensembl" id="ENSCCRP00015014941.1"/>
    </source>
</evidence>
<evidence type="ECO:0000259" key="9">
    <source>
        <dbReference type="PROSITE" id="PS50158"/>
    </source>
</evidence>
<dbReference type="Proteomes" id="UP000694700">
    <property type="component" value="Unplaced"/>
</dbReference>
<dbReference type="SUPFAM" id="SSF53098">
    <property type="entry name" value="Ribonuclease H-like"/>
    <property type="match status" value="1"/>
</dbReference>
<dbReference type="Ensembl" id="ENSCCRT00015015474.1">
    <property type="protein sequence ID" value="ENSCCRP00015014941.1"/>
    <property type="gene ID" value="ENSCCRG00015006715.1"/>
</dbReference>
<feature type="region of interest" description="Disordered" evidence="8">
    <location>
        <begin position="233"/>
        <end position="255"/>
    </location>
</feature>
<feature type="domain" description="Reverse transcriptase" evidence="10">
    <location>
        <begin position="490"/>
        <end position="667"/>
    </location>
</feature>
<dbReference type="PANTHER" id="PTHR37984">
    <property type="entry name" value="PROTEIN CBG26694"/>
    <property type="match status" value="1"/>
</dbReference>
<dbReference type="PROSITE" id="PS50994">
    <property type="entry name" value="INTEGRASE"/>
    <property type="match status" value="1"/>
</dbReference>
<dbReference type="FunFam" id="3.30.420.10:FF:000063">
    <property type="entry name" value="Retrovirus-related Pol polyprotein from transposon 297-like Protein"/>
    <property type="match status" value="1"/>
</dbReference>
<dbReference type="Gene3D" id="3.30.420.10">
    <property type="entry name" value="Ribonuclease H-like superfamily/Ribonuclease H"/>
    <property type="match status" value="1"/>
</dbReference>
<dbReference type="InterPro" id="IPR043128">
    <property type="entry name" value="Rev_trsase/Diguanyl_cyclase"/>
</dbReference>
<dbReference type="CDD" id="cd09274">
    <property type="entry name" value="RNase_HI_RT_Ty3"/>
    <property type="match status" value="1"/>
</dbReference>
<keyword evidence="3" id="KW-0645">Protease</keyword>
<dbReference type="Gene3D" id="1.10.340.70">
    <property type="match status" value="1"/>
</dbReference>
<dbReference type="GO" id="GO:0015074">
    <property type="term" value="P:DNA integration"/>
    <property type="evidence" value="ECO:0007669"/>
    <property type="project" value="InterPro"/>
</dbReference>
<dbReference type="InterPro" id="IPR041577">
    <property type="entry name" value="RT_RNaseH_2"/>
</dbReference>
<dbReference type="InterPro" id="IPR043502">
    <property type="entry name" value="DNA/RNA_pol_sf"/>
</dbReference>
<dbReference type="SMART" id="SM00343">
    <property type="entry name" value="ZnF_C2HC"/>
    <property type="match status" value="2"/>
</dbReference>
<protein>
    <recommendedName>
        <fullName evidence="6">Gypsy retrotransposon integrase-like protein 1</fullName>
        <ecNumber evidence="2">3.1.26.4</ecNumber>
    </recommendedName>
</protein>
<evidence type="ECO:0000259" key="11">
    <source>
        <dbReference type="PROSITE" id="PS50994"/>
    </source>
</evidence>
<dbReference type="Pfam" id="PF17921">
    <property type="entry name" value="Integrase_H2C2"/>
    <property type="match status" value="1"/>
</dbReference>
<dbReference type="InterPro" id="IPR041588">
    <property type="entry name" value="Integrase_H2C2"/>
</dbReference>
<dbReference type="Gene3D" id="3.30.70.270">
    <property type="match status" value="2"/>
</dbReference>
<evidence type="ECO:0000256" key="4">
    <source>
        <dbReference type="ARBA" id="ARBA00022750"/>
    </source>
</evidence>
<dbReference type="EC" id="3.1.26.4" evidence="2"/>
<dbReference type="SUPFAM" id="SSF50630">
    <property type="entry name" value="Acid proteases"/>
    <property type="match status" value="1"/>
</dbReference>
<evidence type="ECO:0000256" key="6">
    <source>
        <dbReference type="ARBA" id="ARBA00039658"/>
    </source>
</evidence>
<dbReference type="PROSITE" id="PS50878">
    <property type="entry name" value="RT_POL"/>
    <property type="match status" value="1"/>
</dbReference>
<dbReference type="PANTHER" id="PTHR37984:SF9">
    <property type="entry name" value="INTEGRASE CATALYTIC DOMAIN-CONTAINING PROTEIN"/>
    <property type="match status" value="1"/>
</dbReference>
<accession>A0A8C1T037</accession>
<dbReference type="InterPro" id="IPR001584">
    <property type="entry name" value="Integrase_cat-core"/>
</dbReference>
<dbReference type="InterPro" id="IPR036397">
    <property type="entry name" value="RNaseH_sf"/>
</dbReference>
<dbReference type="InterPro" id="IPR012337">
    <property type="entry name" value="RNaseH-like_sf"/>
</dbReference>
<dbReference type="FunFam" id="3.30.70.270:FF:000026">
    <property type="entry name" value="Transposon Ty3-G Gag-Pol polyprotein"/>
    <property type="match status" value="1"/>
</dbReference>
<comment type="similarity">
    <text evidence="1">Belongs to the beta type-B retroviral polymerase family. HERV class-II K(HML-2) pol subfamily.</text>
</comment>
<keyword evidence="7" id="KW-0862">Zinc</keyword>
<dbReference type="Pfam" id="PF00078">
    <property type="entry name" value="RVT_1"/>
    <property type="match status" value="1"/>
</dbReference>
<dbReference type="GO" id="GO:0004190">
    <property type="term" value="F:aspartic-type endopeptidase activity"/>
    <property type="evidence" value="ECO:0007669"/>
    <property type="project" value="UniProtKB-KW"/>
</dbReference>
<evidence type="ECO:0000256" key="1">
    <source>
        <dbReference type="ARBA" id="ARBA00010879"/>
    </source>
</evidence>
<dbReference type="GO" id="GO:0006508">
    <property type="term" value="P:proteolysis"/>
    <property type="evidence" value="ECO:0007669"/>
    <property type="project" value="UniProtKB-KW"/>
</dbReference>
<evidence type="ECO:0000256" key="3">
    <source>
        <dbReference type="ARBA" id="ARBA00022670"/>
    </source>
</evidence>
<evidence type="ECO:0000313" key="13">
    <source>
        <dbReference type="Proteomes" id="UP000694700"/>
    </source>
</evidence>
<keyword evidence="7" id="KW-0479">Metal-binding</keyword>
<evidence type="ECO:0000256" key="5">
    <source>
        <dbReference type="ARBA" id="ARBA00023125"/>
    </source>
</evidence>
<dbReference type="FunFam" id="1.10.340.70:FF:000003">
    <property type="entry name" value="Protein CBG25708"/>
    <property type="match status" value="1"/>
</dbReference>
<feature type="region of interest" description="Disordered" evidence="8">
    <location>
        <begin position="24"/>
        <end position="45"/>
    </location>
</feature>
<dbReference type="FunFam" id="3.10.20.370:FF:000001">
    <property type="entry name" value="Retrovirus-related Pol polyprotein from transposon 17.6-like protein"/>
    <property type="match status" value="1"/>
</dbReference>
<dbReference type="Pfam" id="PF17919">
    <property type="entry name" value="RT_RNaseH_2"/>
    <property type="match status" value="1"/>
</dbReference>
<proteinExistence type="inferred from homology"/>
<keyword evidence="5" id="KW-0238">DNA-binding</keyword>
<feature type="compositionally biased region" description="Low complexity" evidence="8">
    <location>
        <begin position="235"/>
        <end position="249"/>
    </location>
</feature>
<dbReference type="InterPro" id="IPR050951">
    <property type="entry name" value="Retrovirus_Pol_polyprotein"/>
</dbReference>
<dbReference type="PROSITE" id="PS50158">
    <property type="entry name" value="ZF_CCHC"/>
    <property type="match status" value="1"/>
</dbReference>
<feature type="domain" description="Integrase catalytic" evidence="11">
    <location>
        <begin position="1042"/>
        <end position="1196"/>
    </location>
</feature>
<dbReference type="Gene3D" id="2.40.70.10">
    <property type="entry name" value="Acid Proteases"/>
    <property type="match status" value="1"/>
</dbReference>
<dbReference type="InterPro" id="IPR001878">
    <property type="entry name" value="Znf_CCHC"/>
</dbReference>
<dbReference type="InterPro" id="IPR036875">
    <property type="entry name" value="Znf_CCHC_sf"/>
</dbReference>
<dbReference type="Gene3D" id="4.10.60.10">
    <property type="entry name" value="Zinc finger, CCHC-type"/>
    <property type="match status" value="1"/>
</dbReference>
<dbReference type="GO" id="GO:0003677">
    <property type="term" value="F:DNA binding"/>
    <property type="evidence" value="ECO:0007669"/>
    <property type="project" value="UniProtKB-KW"/>
</dbReference>
<dbReference type="InterPro" id="IPR000477">
    <property type="entry name" value="RT_dom"/>
</dbReference>
<evidence type="ECO:0000256" key="7">
    <source>
        <dbReference type="PROSITE-ProRule" id="PRU00047"/>
    </source>
</evidence>
<evidence type="ECO:0000256" key="8">
    <source>
        <dbReference type="SAM" id="MobiDB-lite"/>
    </source>
</evidence>
<keyword evidence="7" id="KW-0863">Zinc-finger</keyword>
<organism evidence="12 13">
    <name type="scientific">Cyprinus carpio</name>
    <name type="common">Common carp</name>
    <dbReference type="NCBI Taxonomy" id="7962"/>
    <lineage>
        <taxon>Eukaryota</taxon>
        <taxon>Metazoa</taxon>
        <taxon>Chordata</taxon>
        <taxon>Craniata</taxon>
        <taxon>Vertebrata</taxon>
        <taxon>Euteleostomi</taxon>
        <taxon>Actinopterygii</taxon>
        <taxon>Neopterygii</taxon>
        <taxon>Teleostei</taxon>
        <taxon>Ostariophysi</taxon>
        <taxon>Cypriniformes</taxon>
        <taxon>Cyprinidae</taxon>
        <taxon>Cyprininae</taxon>
        <taxon>Cyprinus</taxon>
    </lineage>
</organism>
<dbReference type="CDD" id="cd01647">
    <property type="entry name" value="RT_LTR"/>
    <property type="match status" value="1"/>
</dbReference>
<dbReference type="Gene3D" id="3.10.10.10">
    <property type="entry name" value="HIV Type 1 Reverse Transcriptase, subunit A, domain 1"/>
    <property type="match status" value="1"/>
</dbReference>
<reference evidence="12" key="1">
    <citation type="submission" date="2025-08" db="UniProtKB">
        <authorList>
            <consortium name="Ensembl"/>
        </authorList>
    </citation>
    <scope>IDENTIFICATION</scope>
</reference>
<keyword evidence="4" id="KW-0064">Aspartyl protease</keyword>
<dbReference type="Pfam" id="PF00665">
    <property type="entry name" value="rve"/>
    <property type="match status" value="1"/>
</dbReference>
<evidence type="ECO:0000259" key="10">
    <source>
        <dbReference type="PROSITE" id="PS50878"/>
    </source>
</evidence>
<feature type="domain" description="CCHC-type" evidence="9">
    <location>
        <begin position="283"/>
        <end position="298"/>
    </location>
</feature>
<keyword evidence="4" id="KW-0378">Hydrolase</keyword>
<evidence type="ECO:0000256" key="2">
    <source>
        <dbReference type="ARBA" id="ARBA00012180"/>
    </source>
</evidence>
<dbReference type="SUPFAM" id="SSF57756">
    <property type="entry name" value="Retrovirus zinc finger-like domains"/>
    <property type="match status" value="1"/>
</dbReference>
<sequence>MSDTEGAGASAPHTLPRRLTPQLQINSGNNANANPPPNATFTIQPPEAFDFSKPQQWEKWIRRFERFRLASNLHLSSEANQVNTLIYCMGDEADDILRGQALSDVQRQQYQAVRDTLDIYFVPRKNIIYERARFNQRVQLVNETVDSFVTALYALAENCNYGALHDELIRDRLVVGLRDTSLAERLQMDKDLTLEKAVNQARQSEVIKRQQTDIRGENNTELDAVSVKYRKQQHPKQQYPKYKSPTQPKFTTKSKTPNEKSCYRCGKTPAHAKVQCPAKDVTCHTCGKRGHFSKVCKSVKSVHVIETEKYNDTPMFLGSVDAGSDPWYADLTIRNHKVRFKIDTGADVSVIPAQMYYSIKQNVTELRKPDRPLFGPGGTPLKVLGMCRETLCKGEEEIEENVYVIEDLHIALLSRPASVKLNLVSRADSIDMKELNEKYPKLCQGLGLMQQPYTIKLKPDAVPFSLATPRRVPIPLLGKVKQELEKMESMGVISRVEEPTEWCSGMVPVPTKNDSVRICVDLTHLNDAVCREKYILPSVEQTLGSLAGAVVFSKLDANRGFWQVPLSPESAHYTTFITPFGRYHFNRLPFGIASAPEHFQRRMSVILNGLPGVVCHMDDILIWGKDQQEHNVRLHTVLHKLQEAGVTLNMEKCDLSKQEVKFLGHILSAEGVQPDPDKIRAVKAMKEPSNVSEVRSFLGMVNQLGKFIPGLAEKDKPLRDLLSKKNQWVWGYAQQKAFDQLKSELTSTPVLTLYDPNKDLKLSADASSYGLGAVLFQKEGEQWRPVAYASRSLTETEQRYAQVEKEALGLTWGCERFKDFLIGRHFSMETDHKPLVSLLGLQALTELPPRIQRFRLRLMRYSYSITHTPGKALFTADTLSRAPVEMDSDSKAAADLMADTNIYVDEIIRSLPASPAYITQLKEQLKTDSTCSEVMSLCQRGWPDYSHLTGPIKAYWPHRDTLTIHDELLLKGTRLVIPTTMRNSVLIALHEGHQGMSRCRERARDTVWWPGLSGQINELVKNCTTCIKERANSVEPLMPSVLPERPWQKVGADLFTLNNSNYVLVVDYYSRFVEIAKLTPTRSEDVVVHLKSIFSRHGIPELFYSDNGPQFSSQLFKDFAAAYGFSHVTSSPKFAQSNGEAERHVQTVKRLLKKAKDPYLALLAYRATPLANGYSPAQLLMGRRLRTPVPQLPSLLTPSLPNEVTVIKKERERRLKDSSVFNKRHRVRDLPQLSPGQPVWITDTKSEGTVISPHSTPRSYIVESPSGVIRRNRHHLLPLPEITPKVQIPSTPVCPTDDARLTPNCSESAVKTPKAVSPGPVRTRSGRCVIKPQRLD</sequence>
<dbReference type="SUPFAM" id="SSF56672">
    <property type="entry name" value="DNA/RNA polymerases"/>
    <property type="match status" value="1"/>
</dbReference>